<comment type="caution">
    <text evidence="2">The sequence shown here is derived from an EMBL/GenBank/DDBJ whole genome shotgun (WGS) entry which is preliminary data.</text>
</comment>
<feature type="chain" id="PRO_5017002168" evidence="1">
    <location>
        <begin position="21"/>
        <end position="110"/>
    </location>
</feature>
<evidence type="ECO:0000256" key="1">
    <source>
        <dbReference type="SAM" id="SignalP"/>
    </source>
</evidence>
<reference evidence="2 3" key="1">
    <citation type="submission" date="2018-05" db="EMBL/GenBank/DDBJ databases">
        <title>Draft genome sequence of Rhodanobacter denitrificans Yn1 isolated from gold copper mine.</title>
        <authorList>
            <person name="Yang N."/>
            <person name="Mazhar H.S."/>
            <person name="Rensing C."/>
        </authorList>
    </citation>
    <scope>NUCLEOTIDE SEQUENCE [LARGE SCALE GENOMIC DNA]</scope>
    <source>
        <strain evidence="2 3">Yn1</strain>
    </source>
</reference>
<keyword evidence="3" id="KW-1185">Reference proteome</keyword>
<evidence type="ECO:0000313" key="2">
    <source>
        <dbReference type="EMBL" id="RCS29978.1"/>
    </source>
</evidence>
<gene>
    <name evidence="2" type="ORF">DEO45_07830</name>
</gene>
<dbReference type="RefSeq" id="WP_114342238.1">
    <property type="nucleotide sequence ID" value="NZ_QFWQ01000005.1"/>
</dbReference>
<organism evidence="2 3">
    <name type="scientific">Rhodanobacter denitrificans</name>
    <dbReference type="NCBI Taxonomy" id="666685"/>
    <lineage>
        <taxon>Bacteria</taxon>
        <taxon>Pseudomonadati</taxon>
        <taxon>Pseudomonadota</taxon>
        <taxon>Gammaproteobacteria</taxon>
        <taxon>Lysobacterales</taxon>
        <taxon>Rhodanobacteraceae</taxon>
        <taxon>Rhodanobacter</taxon>
    </lineage>
</organism>
<dbReference type="Proteomes" id="UP000252387">
    <property type="component" value="Unassembled WGS sequence"/>
</dbReference>
<dbReference type="AlphaFoldDB" id="A0A368KFL2"/>
<dbReference type="OrthoDB" id="5959725at2"/>
<protein>
    <submittedName>
        <fullName evidence="2">Uncharacterized protein</fullName>
    </submittedName>
</protein>
<feature type="signal peptide" evidence="1">
    <location>
        <begin position="1"/>
        <end position="20"/>
    </location>
</feature>
<proteinExistence type="predicted"/>
<dbReference type="EMBL" id="QFWQ01000005">
    <property type="protein sequence ID" value="RCS29978.1"/>
    <property type="molecule type" value="Genomic_DNA"/>
</dbReference>
<keyword evidence="1" id="KW-0732">Signal</keyword>
<sequence>MKLQALVFALSMSLVAVAPATPMLQEPPPREPGVAVAPARPHQPLFIVKYVLVDAPPEAKDIPRLDPGDGRAAIHAVPLSGGPWPTVPLGNVFRDPNMYVCSGWGCRGTH</sequence>
<evidence type="ECO:0000313" key="3">
    <source>
        <dbReference type="Proteomes" id="UP000252387"/>
    </source>
</evidence>
<name>A0A368KFL2_9GAMM</name>
<accession>A0A368KFL2</accession>